<dbReference type="AlphaFoldDB" id="A0A370U4N0"/>
<dbReference type="Proteomes" id="UP000254326">
    <property type="component" value="Unassembled WGS sequence"/>
</dbReference>
<proteinExistence type="predicted"/>
<dbReference type="GO" id="GO:0005829">
    <property type="term" value="C:cytosol"/>
    <property type="evidence" value="ECO:0007669"/>
    <property type="project" value="TreeGrafter"/>
</dbReference>
<dbReference type="InterPro" id="IPR027417">
    <property type="entry name" value="P-loop_NTPase"/>
</dbReference>
<dbReference type="GO" id="GO:0003677">
    <property type="term" value="F:DNA binding"/>
    <property type="evidence" value="ECO:0007669"/>
    <property type="project" value="InterPro"/>
</dbReference>
<protein>
    <submittedName>
        <fullName evidence="2">Diguanylate cyclase</fullName>
    </submittedName>
</protein>
<dbReference type="GO" id="GO:0005524">
    <property type="term" value="F:ATP binding"/>
    <property type="evidence" value="ECO:0007669"/>
    <property type="project" value="InterPro"/>
</dbReference>
<dbReference type="SUPFAM" id="SSF52540">
    <property type="entry name" value="P-loop containing nucleoside triphosphate hydrolases"/>
    <property type="match status" value="1"/>
</dbReference>
<evidence type="ECO:0000313" key="2">
    <source>
        <dbReference type="EMBL" id="RDL42708.1"/>
    </source>
</evidence>
<dbReference type="Pfam" id="PF00271">
    <property type="entry name" value="Helicase_C"/>
    <property type="match status" value="1"/>
</dbReference>
<dbReference type="PANTHER" id="PTHR47396:SF1">
    <property type="entry name" value="ATP-DEPENDENT HELICASE IRC3-RELATED"/>
    <property type="match status" value="1"/>
</dbReference>
<evidence type="ECO:0000259" key="1">
    <source>
        <dbReference type="SMART" id="SM00487"/>
    </source>
</evidence>
<dbReference type="InterPro" id="IPR006935">
    <property type="entry name" value="Helicase/UvrB_N"/>
</dbReference>
<dbReference type="Gene3D" id="3.40.50.300">
    <property type="entry name" value="P-loop containing nucleotide triphosphate hydrolases"/>
    <property type="match status" value="2"/>
</dbReference>
<dbReference type="InterPro" id="IPR050742">
    <property type="entry name" value="Helicase_Restrict-Modif_Enz"/>
</dbReference>
<dbReference type="InterPro" id="IPR014001">
    <property type="entry name" value="Helicase_ATP-bd"/>
</dbReference>
<keyword evidence="3" id="KW-1185">Reference proteome</keyword>
<name>A0A370U4N0_9GAMM</name>
<dbReference type="PANTHER" id="PTHR47396">
    <property type="entry name" value="TYPE I RESTRICTION ENZYME ECOKI R PROTEIN"/>
    <property type="match status" value="1"/>
</dbReference>
<sequence>MLRNWQRDCVNSVIDHFGHHKHYFCLATPGAGKTVMAATVAKILLEAGRIDYIVCLSPSRTICESVSSTFKNLLGRPFSGRIGSVGVSLTYQSLLNGDHSVLADLVNSRVFVVLDEIHHCSGSEFVQGNAWGIQLLRQVSSLATFTLSLSGTPWRTDGDPITFASYDAEDSGLSYQWEYGLSDAVTDKVCRLPKVIALDATKITKNADGSHLSYSSIAEFLKDNDNSYLDLLSNESLTFEVLKRGVKRLKSLRESSPAAGGLVVAASYSHALFIKQMLEDHFSQEVVLVSYKDDNSIRQIEEFRQGTEHWIVSIAMVSEGVDIPRLQVCCHLSATKTELYFRQVLGRIIRVTKDQTDECFFYTLAEENLISYAQRLEQEVSGSYIKENLTEEKVVAPPIVGRPSKPKDRDNISVVFGDDSEMDRKGLSSTDEGVVGSPSTLVSSVLSIDGIRERVIQVLMNSQPTL</sequence>
<feature type="domain" description="Helicase ATP-binding" evidence="1">
    <location>
        <begin position="2"/>
        <end position="178"/>
    </location>
</feature>
<reference evidence="2 3" key="1">
    <citation type="submission" date="2018-06" db="EMBL/GenBank/DDBJ databases">
        <title>Marinomonas sp. YLB-05 draft genome sequence.</title>
        <authorList>
            <person name="Yu L."/>
            <person name="Tang X."/>
        </authorList>
    </citation>
    <scope>NUCLEOTIDE SEQUENCE [LARGE SCALE GENOMIC DNA]</scope>
    <source>
        <strain evidence="2 3">YLB-05</strain>
    </source>
</reference>
<dbReference type="EMBL" id="QKRA01000015">
    <property type="protein sequence ID" value="RDL42708.1"/>
    <property type="molecule type" value="Genomic_DNA"/>
</dbReference>
<dbReference type="GO" id="GO:0016787">
    <property type="term" value="F:hydrolase activity"/>
    <property type="evidence" value="ECO:0007669"/>
    <property type="project" value="InterPro"/>
</dbReference>
<accession>A0A370U4N0</accession>
<gene>
    <name evidence="2" type="ORF">DN730_17920</name>
</gene>
<organism evidence="2 3">
    <name type="scientific">Marinomonas piezotolerans</name>
    <dbReference type="NCBI Taxonomy" id="2213058"/>
    <lineage>
        <taxon>Bacteria</taxon>
        <taxon>Pseudomonadati</taxon>
        <taxon>Pseudomonadota</taxon>
        <taxon>Gammaproteobacteria</taxon>
        <taxon>Oceanospirillales</taxon>
        <taxon>Oceanospirillaceae</taxon>
        <taxon>Marinomonas</taxon>
    </lineage>
</organism>
<dbReference type="InterPro" id="IPR001650">
    <property type="entry name" value="Helicase_C-like"/>
</dbReference>
<dbReference type="SMART" id="SM00487">
    <property type="entry name" value="DEXDc"/>
    <property type="match status" value="1"/>
</dbReference>
<comment type="caution">
    <text evidence="2">The sequence shown here is derived from an EMBL/GenBank/DDBJ whole genome shotgun (WGS) entry which is preliminary data.</text>
</comment>
<evidence type="ECO:0000313" key="3">
    <source>
        <dbReference type="Proteomes" id="UP000254326"/>
    </source>
</evidence>
<dbReference type="Pfam" id="PF04851">
    <property type="entry name" value="ResIII"/>
    <property type="match status" value="1"/>
</dbReference>